<dbReference type="Pfam" id="PF18204">
    <property type="entry name" value="PGF-CTERM"/>
    <property type="match status" value="1"/>
</dbReference>
<comment type="caution">
    <text evidence="5">The sequence shown here is derived from an EMBL/GenBank/DDBJ whole genome shotgun (WGS) entry which is preliminary data.</text>
</comment>
<dbReference type="Gene3D" id="2.60.40.10">
    <property type="entry name" value="Immunoglobulins"/>
    <property type="match status" value="1"/>
</dbReference>
<feature type="domain" description="PGF-CTERM archaeal protein-sorting signal" evidence="3">
    <location>
        <begin position="312"/>
        <end position="333"/>
    </location>
</feature>
<dbReference type="RefSeq" id="WP_256400789.1">
    <property type="nucleotide sequence ID" value="NZ_JANHJR010000003.1"/>
</dbReference>
<dbReference type="Proteomes" id="UP001597034">
    <property type="component" value="Unassembled WGS sequence"/>
</dbReference>
<dbReference type="InterPro" id="IPR055913">
    <property type="entry name" value="DUF7490"/>
</dbReference>
<evidence type="ECO:0000256" key="2">
    <source>
        <dbReference type="SAM" id="MobiDB-lite"/>
    </source>
</evidence>
<sequence>MRTEAVLAGVALFVLVATAGVLVAVPDAVQSPTSEPTDPGVGSISDLTIAVENVSGGTATFAVTPYIEHRGNPAPNVSVVLRAVDDESGVVADTRTLPLGELTGGREVNATGTLAVPREGGYRIEAVLYRDGRRLDTGSRTVSGVDSLVPEYERTPVAFHDFAGADLPVIEYSIASVSADEATLDVTTYLTNTGDAPADDLRFVLKARQNGSNVVADRTTVDVGRVDPGETVTPTAELTVPDGYDYYLDAILWRGDTVVDTQRSVANLGPGTGLSVDEPTDTDGFRSGDFADDGGAGRPPERTEAAADGGGQPGFGVPVALAGLLATALFARRLRR</sequence>
<feature type="domain" description="DUF7490" evidence="4">
    <location>
        <begin position="165"/>
        <end position="268"/>
    </location>
</feature>
<evidence type="ECO:0000313" key="5">
    <source>
        <dbReference type="EMBL" id="MFD1647150.1"/>
    </source>
</evidence>
<dbReference type="GO" id="GO:0030115">
    <property type="term" value="C:S-layer"/>
    <property type="evidence" value="ECO:0007669"/>
    <property type="project" value="UniProtKB-SubCell"/>
</dbReference>
<proteinExistence type="predicted"/>
<feature type="domain" description="DUF7490" evidence="4">
    <location>
        <begin position="43"/>
        <end position="146"/>
    </location>
</feature>
<reference evidence="5 6" key="1">
    <citation type="journal article" date="2019" name="Int. J. Syst. Evol. Microbiol.">
        <title>The Global Catalogue of Microorganisms (GCM) 10K type strain sequencing project: providing services to taxonomists for standard genome sequencing and annotation.</title>
        <authorList>
            <consortium name="The Broad Institute Genomics Platform"/>
            <consortium name="The Broad Institute Genome Sequencing Center for Infectious Disease"/>
            <person name="Wu L."/>
            <person name="Ma J."/>
        </authorList>
    </citation>
    <scope>NUCLEOTIDE SEQUENCE [LARGE SCALE GENOMIC DNA]</scope>
    <source>
        <strain evidence="5 6">CGMCC 1.10390</strain>
    </source>
</reference>
<organism evidence="5 6">
    <name type="scientific">Haloarchaeobius litoreus</name>
    <dbReference type="NCBI Taxonomy" id="755306"/>
    <lineage>
        <taxon>Archaea</taxon>
        <taxon>Methanobacteriati</taxon>
        <taxon>Methanobacteriota</taxon>
        <taxon>Stenosarchaea group</taxon>
        <taxon>Halobacteria</taxon>
        <taxon>Halobacteriales</taxon>
        <taxon>Halorubellaceae</taxon>
        <taxon>Haloarchaeobius</taxon>
    </lineage>
</organism>
<gene>
    <name evidence="5" type="ORF">ACFSBL_15780</name>
</gene>
<evidence type="ECO:0000256" key="1">
    <source>
        <dbReference type="ARBA" id="ARBA00022729"/>
    </source>
</evidence>
<keyword evidence="6" id="KW-1185">Reference proteome</keyword>
<dbReference type="InterPro" id="IPR026371">
    <property type="entry name" value="PGF_CTERM"/>
</dbReference>
<dbReference type="Pfam" id="PF24318">
    <property type="entry name" value="DUF7490"/>
    <property type="match status" value="2"/>
</dbReference>
<dbReference type="EMBL" id="JBHUDO010000003">
    <property type="protein sequence ID" value="MFD1647150.1"/>
    <property type="molecule type" value="Genomic_DNA"/>
</dbReference>
<evidence type="ECO:0000313" key="6">
    <source>
        <dbReference type="Proteomes" id="UP001597034"/>
    </source>
</evidence>
<dbReference type="InterPro" id="IPR013783">
    <property type="entry name" value="Ig-like_fold"/>
</dbReference>
<keyword evidence="1" id="KW-0732">Signal</keyword>
<accession>A0ABD6DPA4</accession>
<dbReference type="GO" id="GO:0005886">
    <property type="term" value="C:plasma membrane"/>
    <property type="evidence" value="ECO:0007669"/>
    <property type="project" value="UniProtKB-SubCell"/>
</dbReference>
<evidence type="ECO:0000259" key="4">
    <source>
        <dbReference type="Pfam" id="PF24318"/>
    </source>
</evidence>
<evidence type="ECO:0000259" key="3">
    <source>
        <dbReference type="Pfam" id="PF18204"/>
    </source>
</evidence>
<feature type="region of interest" description="Disordered" evidence="2">
    <location>
        <begin position="266"/>
        <end position="313"/>
    </location>
</feature>
<dbReference type="AlphaFoldDB" id="A0ABD6DPA4"/>
<protein>
    <submittedName>
        <fullName evidence="5">PGF-CTERM sorting domain-containing protein</fullName>
    </submittedName>
</protein>
<name>A0ABD6DPA4_9EURY</name>
<dbReference type="NCBIfam" id="TIGR04126">
    <property type="entry name" value="PGF_CTERM"/>
    <property type="match status" value="1"/>
</dbReference>